<dbReference type="STRING" id="930169.B5T_01261"/>
<dbReference type="Proteomes" id="UP000006286">
    <property type="component" value="Chromosome"/>
</dbReference>
<accession>K0C7S7</accession>
<reference evidence="1 2" key="1">
    <citation type="journal article" date="2012" name="J. Bacteriol.">
        <title>Complete genome sequence of Alcanivorax dieselolei type strain B5.</title>
        <authorList>
            <person name="Lai Q."/>
            <person name="Li W."/>
            <person name="Shao Z."/>
        </authorList>
    </citation>
    <scope>NUCLEOTIDE SEQUENCE [LARGE SCALE GENOMIC DNA]</scope>
    <source>
        <strain evidence="2">DSM 16502 / CGMCC 1.3690 / B-5</strain>
    </source>
</reference>
<evidence type="ECO:0000313" key="1">
    <source>
        <dbReference type="EMBL" id="AFT69544.1"/>
    </source>
</evidence>
<dbReference type="KEGG" id="adi:B5T_01261"/>
<dbReference type="HOGENOM" id="CLU_3303618_0_0_6"/>
<name>K0C7S7_ALCDB</name>
<organism evidence="1 2">
    <name type="scientific">Alcanivorax dieselolei (strain DSM 16502 / CGMCC 1.3690 / MCCC 1A00001 / B-5)</name>
    <name type="common">Alloalcanivorax dieselolei</name>
    <dbReference type="NCBI Taxonomy" id="930169"/>
    <lineage>
        <taxon>Bacteria</taxon>
        <taxon>Pseudomonadati</taxon>
        <taxon>Pseudomonadota</taxon>
        <taxon>Gammaproteobacteria</taxon>
        <taxon>Oceanospirillales</taxon>
        <taxon>Alcanivoracaceae</taxon>
        <taxon>Alloalcanivorax</taxon>
    </lineage>
</organism>
<sequence length="39" mass="4421">MERYRVINGNASIGFDIAAAGACLPENSSYSYWQQRMYS</sequence>
<gene>
    <name evidence="1" type="ordered locus">B5T_01261</name>
</gene>
<evidence type="ECO:0000313" key="2">
    <source>
        <dbReference type="Proteomes" id="UP000006286"/>
    </source>
</evidence>
<dbReference type="EMBL" id="CP003466">
    <property type="protein sequence ID" value="AFT69544.1"/>
    <property type="molecule type" value="Genomic_DNA"/>
</dbReference>
<proteinExistence type="predicted"/>
<keyword evidence="2" id="KW-1185">Reference proteome</keyword>
<dbReference type="AlphaFoldDB" id="K0C7S7"/>
<protein>
    <submittedName>
        <fullName evidence="1">Uncharacterized protein</fullName>
    </submittedName>
</protein>